<evidence type="ECO:0000313" key="2">
    <source>
        <dbReference type="Proteomes" id="UP001152561"/>
    </source>
</evidence>
<keyword evidence="2" id="KW-1185">Reference proteome</keyword>
<organism evidence="1 2">
    <name type="scientific">Anisodus acutangulus</name>
    <dbReference type="NCBI Taxonomy" id="402998"/>
    <lineage>
        <taxon>Eukaryota</taxon>
        <taxon>Viridiplantae</taxon>
        <taxon>Streptophyta</taxon>
        <taxon>Embryophyta</taxon>
        <taxon>Tracheophyta</taxon>
        <taxon>Spermatophyta</taxon>
        <taxon>Magnoliopsida</taxon>
        <taxon>eudicotyledons</taxon>
        <taxon>Gunneridae</taxon>
        <taxon>Pentapetalae</taxon>
        <taxon>asterids</taxon>
        <taxon>lamiids</taxon>
        <taxon>Solanales</taxon>
        <taxon>Solanaceae</taxon>
        <taxon>Solanoideae</taxon>
        <taxon>Hyoscyameae</taxon>
        <taxon>Anisodus</taxon>
    </lineage>
</organism>
<gene>
    <name evidence="1" type="ORF">K7X08_001268</name>
</gene>
<dbReference type="EMBL" id="JAJAGQ010000004">
    <property type="protein sequence ID" value="KAJ8564808.1"/>
    <property type="molecule type" value="Genomic_DNA"/>
</dbReference>
<dbReference type="AlphaFoldDB" id="A0A9Q1MRP7"/>
<name>A0A9Q1MRP7_9SOLA</name>
<comment type="caution">
    <text evidence="1">The sequence shown here is derived from an EMBL/GenBank/DDBJ whole genome shotgun (WGS) entry which is preliminary data.</text>
</comment>
<protein>
    <submittedName>
        <fullName evidence="1">Uncharacterized protein</fullName>
    </submittedName>
</protein>
<accession>A0A9Q1MRP7</accession>
<reference evidence="2" key="1">
    <citation type="journal article" date="2023" name="Proc. Natl. Acad. Sci. U.S.A.">
        <title>Genomic and structural basis for evolution of tropane alkaloid biosynthesis.</title>
        <authorList>
            <person name="Wanga Y.-J."/>
            <person name="Taina T."/>
            <person name="Yua J.-Y."/>
            <person name="Lia J."/>
            <person name="Xua B."/>
            <person name="Chenc J."/>
            <person name="D'Auriad J.C."/>
            <person name="Huanga J.-P."/>
            <person name="Huanga S.-X."/>
        </authorList>
    </citation>
    <scope>NUCLEOTIDE SEQUENCE [LARGE SCALE GENOMIC DNA]</scope>
    <source>
        <strain evidence="2">cv. KIB-2019</strain>
    </source>
</reference>
<sequence>MNHAPLALEDISVIKKGGNGHIIFLIPSLHNIKGYLKTCNSLFWLPRELFEEISRKKEAMDLRRSIEASHDGGNFLKALMSGGGEENSGVGMS</sequence>
<dbReference type="Proteomes" id="UP001152561">
    <property type="component" value="Unassembled WGS sequence"/>
</dbReference>
<proteinExistence type="predicted"/>
<evidence type="ECO:0000313" key="1">
    <source>
        <dbReference type="EMBL" id="KAJ8564808.1"/>
    </source>
</evidence>